<evidence type="ECO:0000313" key="7">
    <source>
        <dbReference type="EMBL" id="UTH13217.1"/>
    </source>
</evidence>
<dbReference type="KEGG" id="mequ:KFV11_08070"/>
<dbReference type="SMART" id="SM00363">
    <property type="entry name" value="S4"/>
    <property type="match status" value="1"/>
</dbReference>
<evidence type="ECO:0000313" key="8">
    <source>
        <dbReference type="Proteomes" id="UP001057381"/>
    </source>
</evidence>
<dbReference type="SUPFAM" id="SSF55174">
    <property type="entry name" value="Alpha-L RNA-binding motif"/>
    <property type="match status" value="1"/>
</dbReference>
<dbReference type="EC" id="5.4.99.-" evidence="5"/>
<evidence type="ECO:0000256" key="4">
    <source>
        <dbReference type="PROSITE-ProRule" id="PRU00182"/>
    </source>
</evidence>
<name>A0A9Q9BUD9_9STAP</name>
<dbReference type="InterPro" id="IPR036986">
    <property type="entry name" value="S4_RNA-bd_sf"/>
</dbReference>
<sequence>MRLDKFLANAGCGTRTEVKQLIKKGRVTVNGETVKKADMKIDHAAGTVAVNGEVVLYEPVVYLMLNKPQGVISATEDARHDTVVDLLPDYRHYDLHPVGRLDKDTEGLLILTNDGQFSHEVLSPRKHVDKTYYARIDGRVTAETITQFNEGLILDDGYKTMPARLKIVTSGAISEVEVTIQEGKFHQVKRMFSAVGMTVSYLQRIQMGGLPLDRSLQPGQYKLLTAEDINRVKNK</sequence>
<dbReference type="InterPro" id="IPR050343">
    <property type="entry name" value="RsuA_PseudoU_synthase"/>
</dbReference>
<dbReference type="SUPFAM" id="SSF55120">
    <property type="entry name" value="Pseudouridine synthase"/>
    <property type="match status" value="1"/>
</dbReference>
<dbReference type="Gene3D" id="3.30.70.580">
    <property type="entry name" value="Pseudouridine synthase I, catalytic domain, N-terminal subdomain"/>
    <property type="match status" value="1"/>
</dbReference>
<gene>
    <name evidence="7" type="ORF">KFV11_08070</name>
</gene>
<comment type="similarity">
    <text evidence="1 5">Belongs to the pseudouridine synthase RsuA family.</text>
</comment>
<dbReference type="Proteomes" id="UP001057381">
    <property type="component" value="Chromosome"/>
</dbReference>
<dbReference type="Gene3D" id="3.10.290.10">
    <property type="entry name" value="RNA-binding S4 domain"/>
    <property type="match status" value="1"/>
</dbReference>
<dbReference type="GO" id="GO:0003723">
    <property type="term" value="F:RNA binding"/>
    <property type="evidence" value="ECO:0007669"/>
    <property type="project" value="UniProtKB-KW"/>
</dbReference>
<dbReference type="InterPro" id="IPR020103">
    <property type="entry name" value="PsdUridine_synth_cat_dom_sf"/>
</dbReference>
<dbReference type="GO" id="GO:0000455">
    <property type="term" value="P:enzyme-directed rRNA pseudouridine synthesis"/>
    <property type="evidence" value="ECO:0007669"/>
    <property type="project" value="UniProtKB-ARBA"/>
</dbReference>
<evidence type="ECO:0000256" key="5">
    <source>
        <dbReference type="RuleBase" id="RU003887"/>
    </source>
</evidence>
<dbReference type="InterPro" id="IPR018496">
    <property type="entry name" value="PsdUridine_synth_RsuA/RluB_CS"/>
</dbReference>
<dbReference type="CDD" id="cd00165">
    <property type="entry name" value="S4"/>
    <property type="match status" value="1"/>
</dbReference>
<dbReference type="InterPro" id="IPR000748">
    <property type="entry name" value="PsdUridine_synth_RsuA/RluB/E/F"/>
</dbReference>
<dbReference type="FunFam" id="3.30.70.1560:FF:000001">
    <property type="entry name" value="Pseudouridine synthase"/>
    <property type="match status" value="1"/>
</dbReference>
<keyword evidence="3 5" id="KW-0413">Isomerase</keyword>
<dbReference type="PANTHER" id="PTHR47683:SF4">
    <property type="entry name" value="PSEUDOURIDINE SYNTHASE"/>
    <property type="match status" value="1"/>
</dbReference>
<dbReference type="InterPro" id="IPR002942">
    <property type="entry name" value="S4_RNA-bd"/>
</dbReference>
<dbReference type="PROSITE" id="PS01149">
    <property type="entry name" value="PSI_RSU"/>
    <property type="match status" value="1"/>
</dbReference>
<dbReference type="Gene3D" id="3.30.70.1560">
    <property type="entry name" value="Alpha-L RNA-binding motif"/>
    <property type="match status" value="1"/>
</dbReference>
<dbReference type="PROSITE" id="PS50889">
    <property type="entry name" value="S4"/>
    <property type="match status" value="1"/>
</dbReference>
<accession>A0A9Q9BUD9</accession>
<feature type="domain" description="RNA-binding S4" evidence="6">
    <location>
        <begin position="1"/>
        <end position="59"/>
    </location>
</feature>
<dbReference type="PANTHER" id="PTHR47683">
    <property type="entry name" value="PSEUDOURIDINE SYNTHASE FAMILY PROTEIN-RELATED"/>
    <property type="match status" value="1"/>
</dbReference>
<evidence type="ECO:0000256" key="3">
    <source>
        <dbReference type="ARBA" id="ARBA00023235"/>
    </source>
</evidence>
<dbReference type="RefSeq" id="WP_254249655.1">
    <property type="nucleotide sequence ID" value="NZ_CP073809.1"/>
</dbReference>
<protein>
    <recommendedName>
        <fullName evidence="5">Pseudouridine synthase</fullName>
        <ecNumber evidence="5">5.4.99.-</ecNumber>
    </recommendedName>
</protein>
<evidence type="ECO:0000259" key="6">
    <source>
        <dbReference type="SMART" id="SM00363"/>
    </source>
</evidence>
<dbReference type="FunFam" id="3.10.290.10:FF:000003">
    <property type="entry name" value="Pseudouridine synthase"/>
    <property type="match status" value="1"/>
</dbReference>
<dbReference type="NCBIfam" id="TIGR00093">
    <property type="entry name" value="pseudouridine synthase"/>
    <property type="match status" value="1"/>
</dbReference>
<evidence type="ECO:0000256" key="1">
    <source>
        <dbReference type="ARBA" id="ARBA00008348"/>
    </source>
</evidence>
<dbReference type="InterPro" id="IPR020094">
    <property type="entry name" value="TruA/RsuA/RluB/E/F_N"/>
</dbReference>
<dbReference type="GO" id="GO:0120159">
    <property type="term" value="F:rRNA pseudouridine synthase activity"/>
    <property type="evidence" value="ECO:0007669"/>
    <property type="project" value="UniProtKB-ARBA"/>
</dbReference>
<dbReference type="AlphaFoldDB" id="A0A9Q9BUD9"/>
<dbReference type="GO" id="GO:0005829">
    <property type="term" value="C:cytosol"/>
    <property type="evidence" value="ECO:0007669"/>
    <property type="project" value="UniProtKB-ARBA"/>
</dbReference>
<dbReference type="CDD" id="cd02553">
    <property type="entry name" value="PseudoU_synth_RsuA"/>
    <property type="match status" value="1"/>
</dbReference>
<proteinExistence type="inferred from homology"/>
<dbReference type="Pfam" id="PF01479">
    <property type="entry name" value="S4"/>
    <property type="match status" value="1"/>
</dbReference>
<organism evidence="7 8">
    <name type="scientific">Macrococcus equipercicus</name>
    <dbReference type="NCBI Taxonomy" id="69967"/>
    <lineage>
        <taxon>Bacteria</taxon>
        <taxon>Bacillati</taxon>
        <taxon>Bacillota</taxon>
        <taxon>Bacilli</taxon>
        <taxon>Bacillales</taxon>
        <taxon>Staphylococcaceae</taxon>
        <taxon>Macrococcus</taxon>
    </lineage>
</organism>
<dbReference type="EMBL" id="CP073809">
    <property type="protein sequence ID" value="UTH13217.1"/>
    <property type="molecule type" value="Genomic_DNA"/>
</dbReference>
<dbReference type="InterPro" id="IPR042092">
    <property type="entry name" value="PsdUridine_s_RsuA/RluB/E/F_cat"/>
</dbReference>
<reference evidence="7" key="1">
    <citation type="submission" date="2021-04" db="EMBL/GenBank/DDBJ databases">
        <title>Complete Genome Sequences of Macrococcus spp. from dog and cattle.</title>
        <authorList>
            <person name="Schwendener S."/>
            <person name="Perreten V."/>
        </authorList>
    </citation>
    <scope>NUCLEOTIDE SEQUENCE</scope>
    <source>
        <strain evidence="7">Epi0143-OL</strain>
    </source>
</reference>
<dbReference type="Pfam" id="PF00849">
    <property type="entry name" value="PseudoU_synth_2"/>
    <property type="match status" value="1"/>
</dbReference>
<dbReference type="InterPro" id="IPR006145">
    <property type="entry name" value="PsdUridine_synth_RsuA/RluA"/>
</dbReference>
<evidence type="ECO:0000256" key="2">
    <source>
        <dbReference type="ARBA" id="ARBA00022884"/>
    </source>
</evidence>
<keyword evidence="2 4" id="KW-0694">RNA-binding</keyword>